<evidence type="ECO:0000256" key="1">
    <source>
        <dbReference type="ARBA" id="ARBA00011353"/>
    </source>
</evidence>
<dbReference type="CDD" id="cd00024">
    <property type="entry name" value="CD_CSD"/>
    <property type="match status" value="1"/>
</dbReference>
<dbReference type="SUPFAM" id="SSF54160">
    <property type="entry name" value="Chromo domain-like"/>
    <property type="match status" value="1"/>
</dbReference>
<reference evidence="2 3" key="1">
    <citation type="journal article" date="2018" name="BMC Genomics">
        <title>Comparative genome analyses reveal sequence features reflecting distinct modes of host-adaptation between dicot and monocot powdery mildew.</title>
        <authorList>
            <person name="Wu Y."/>
            <person name="Ma X."/>
            <person name="Pan Z."/>
            <person name="Kale S.D."/>
            <person name="Song Y."/>
            <person name="King H."/>
            <person name="Zhang Q."/>
            <person name="Presley C."/>
            <person name="Deng X."/>
            <person name="Wei C.I."/>
            <person name="Xiao S."/>
        </authorList>
    </citation>
    <scope>NUCLEOTIDE SEQUENCE [LARGE SCALE GENOMIC DNA]</scope>
    <source>
        <strain evidence="2">UMSG1</strain>
    </source>
</reference>
<dbReference type="InterPro" id="IPR016197">
    <property type="entry name" value="Chromo-like_dom_sf"/>
</dbReference>
<comment type="caution">
    <text evidence="2">The sequence shown here is derived from an EMBL/GenBank/DDBJ whole genome shotgun (WGS) entry which is preliminary data.</text>
</comment>
<sequence>MVYVDTRNWQTERLAKKFDDKYAGPWPATRVFPGSKAVEVRLLDELANNGIFNLFHPNLLRLYVPSPVPLQEPPKPQPVIVLRKDKSGQLGEECLVDEVVDCKKIKNKWKYRVKWTGDPGYQCEDKDNWINNYDVWSDSIVVCHLGLSPK</sequence>
<dbReference type="AlphaFoldDB" id="A0A420IDB8"/>
<proteinExistence type="predicted"/>
<accession>A0A420IDB8</accession>
<evidence type="ECO:0000313" key="3">
    <source>
        <dbReference type="Proteomes" id="UP000285326"/>
    </source>
</evidence>
<comment type="subunit">
    <text evidence="1">Component of the NuA4 histone acetyltransferase complex.</text>
</comment>
<organism evidence="2 3">
    <name type="scientific">Golovinomyces cichoracearum</name>
    <dbReference type="NCBI Taxonomy" id="62708"/>
    <lineage>
        <taxon>Eukaryota</taxon>
        <taxon>Fungi</taxon>
        <taxon>Dikarya</taxon>
        <taxon>Ascomycota</taxon>
        <taxon>Pezizomycotina</taxon>
        <taxon>Leotiomycetes</taxon>
        <taxon>Erysiphales</taxon>
        <taxon>Erysiphaceae</taxon>
        <taxon>Golovinomyces</taxon>
    </lineage>
</organism>
<name>A0A420IDB8_9PEZI</name>
<dbReference type="Proteomes" id="UP000285326">
    <property type="component" value="Unassembled WGS sequence"/>
</dbReference>
<dbReference type="EMBL" id="MCBS01024808">
    <property type="protein sequence ID" value="RKF72482.1"/>
    <property type="molecule type" value="Genomic_DNA"/>
</dbReference>
<evidence type="ECO:0008006" key="4">
    <source>
        <dbReference type="Google" id="ProtNLM"/>
    </source>
</evidence>
<evidence type="ECO:0000313" key="2">
    <source>
        <dbReference type="EMBL" id="RKF72482.1"/>
    </source>
</evidence>
<gene>
    <name evidence="2" type="ORF">GcM1_248199</name>
</gene>
<protein>
    <recommendedName>
        <fullName evidence="4">Chromo domain-containing protein</fullName>
    </recommendedName>
</protein>